<dbReference type="OrthoDB" id="2958217at2759"/>
<evidence type="ECO:0000313" key="2">
    <source>
        <dbReference type="EMBL" id="KAF2835105.1"/>
    </source>
</evidence>
<dbReference type="EMBL" id="MU006111">
    <property type="protein sequence ID" value="KAF2835105.1"/>
    <property type="molecule type" value="Genomic_DNA"/>
</dbReference>
<organism evidence="2 3">
    <name type="scientific">Patellaria atrata CBS 101060</name>
    <dbReference type="NCBI Taxonomy" id="1346257"/>
    <lineage>
        <taxon>Eukaryota</taxon>
        <taxon>Fungi</taxon>
        <taxon>Dikarya</taxon>
        <taxon>Ascomycota</taxon>
        <taxon>Pezizomycotina</taxon>
        <taxon>Dothideomycetes</taxon>
        <taxon>Dothideomycetes incertae sedis</taxon>
        <taxon>Patellariales</taxon>
        <taxon>Patellariaceae</taxon>
        <taxon>Patellaria</taxon>
    </lineage>
</organism>
<dbReference type="Pfam" id="PF06985">
    <property type="entry name" value="HET"/>
    <property type="match status" value="1"/>
</dbReference>
<feature type="domain" description="Heterokaryon incompatibility" evidence="1">
    <location>
        <begin position="1"/>
        <end position="73"/>
    </location>
</feature>
<name>A0A9P4S3M9_9PEZI</name>
<keyword evidence="3" id="KW-1185">Reference proteome</keyword>
<comment type="caution">
    <text evidence="2">The sequence shown here is derived from an EMBL/GenBank/DDBJ whole genome shotgun (WGS) entry which is preliminary data.</text>
</comment>
<feature type="non-terminal residue" evidence="2">
    <location>
        <position position="1"/>
    </location>
</feature>
<dbReference type="PANTHER" id="PTHR33112:SF9">
    <property type="entry name" value="HETEROKARYON INCOMPATIBILITY DOMAIN-CONTAINING PROTEIN"/>
    <property type="match status" value="1"/>
</dbReference>
<proteinExistence type="predicted"/>
<evidence type="ECO:0000259" key="1">
    <source>
        <dbReference type="Pfam" id="PF06985"/>
    </source>
</evidence>
<accession>A0A9P4S3M9</accession>
<reference evidence="2" key="1">
    <citation type="journal article" date="2020" name="Stud. Mycol.">
        <title>101 Dothideomycetes genomes: a test case for predicting lifestyles and emergence of pathogens.</title>
        <authorList>
            <person name="Haridas S."/>
            <person name="Albert R."/>
            <person name="Binder M."/>
            <person name="Bloem J."/>
            <person name="Labutti K."/>
            <person name="Salamov A."/>
            <person name="Andreopoulos B."/>
            <person name="Baker S."/>
            <person name="Barry K."/>
            <person name="Bills G."/>
            <person name="Bluhm B."/>
            <person name="Cannon C."/>
            <person name="Castanera R."/>
            <person name="Culley D."/>
            <person name="Daum C."/>
            <person name="Ezra D."/>
            <person name="Gonzalez J."/>
            <person name="Henrissat B."/>
            <person name="Kuo A."/>
            <person name="Liang C."/>
            <person name="Lipzen A."/>
            <person name="Lutzoni F."/>
            <person name="Magnuson J."/>
            <person name="Mondo S."/>
            <person name="Nolan M."/>
            <person name="Ohm R."/>
            <person name="Pangilinan J."/>
            <person name="Park H.-J."/>
            <person name="Ramirez L."/>
            <person name="Alfaro M."/>
            <person name="Sun H."/>
            <person name="Tritt A."/>
            <person name="Yoshinaga Y."/>
            <person name="Zwiers L.-H."/>
            <person name="Turgeon B."/>
            <person name="Goodwin S."/>
            <person name="Spatafora J."/>
            <person name="Crous P."/>
            <person name="Grigoriev I."/>
        </authorList>
    </citation>
    <scope>NUCLEOTIDE SEQUENCE</scope>
    <source>
        <strain evidence="2">CBS 101060</strain>
    </source>
</reference>
<dbReference type="InterPro" id="IPR010730">
    <property type="entry name" value="HET"/>
</dbReference>
<sequence>YAALLHCWGKEQKFITTRATLQERKKGILWQSIPKTFQDSILFALKLGIGNIWVDSLCIDQDDINDWEVELSKRPISTSILI</sequence>
<dbReference type="Proteomes" id="UP000799429">
    <property type="component" value="Unassembled WGS sequence"/>
</dbReference>
<evidence type="ECO:0000313" key="3">
    <source>
        <dbReference type="Proteomes" id="UP000799429"/>
    </source>
</evidence>
<gene>
    <name evidence="2" type="ORF">M501DRAFT_942696</name>
</gene>
<dbReference type="AlphaFoldDB" id="A0A9P4S3M9"/>
<protein>
    <submittedName>
        <fullName evidence="2">Heterokaryon incompatibility</fullName>
    </submittedName>
</protein>
<dbReference type="PANTHER" id="PTHR33112">
    <property type="entry name" value="DOMAIN PROTEIN, PUTATIVE-RELATED"/>
    <property type="match status" value="1"/>
</dbReference>